<evidence type="ECO:0000313" key="2">
    <source>
        <dbReference type="Proteomes" id="UP000271889"/>
    </source>
</evidence>
<organism evidence="1 2">
    <name type="scientific">Cylicostephanus goldi</name>
    <name type="common">Nematode worm</name>
    <dbReference type="NCBI Taxonomy" id="71465"/>
    <lineage>
        <taxon>Eukaryota</taxon>
        <taxon>Metazoa</taxon>
        <taxon>Ecdysozoa</taxon>
        <taxon>Nematoda</taxon>
        <taxon>Chromadorea</taxon>
        <taxon>Rhabditida</taxon>
        <taxon>Rhabditina</taxon>
        <taxon>Rhabditomorpha</taxon>
        <taxon>Strongyloidea</taxon>
        <taxon>Strongylidae</taxon>
        <taxon>Cylicostephanus</taxon>
    </lineage>
</organism>
<dbReference type="EMBL" id="UYRV01134090">
    <property type="protein sequence ID" value="VDN38321.1"/>
    <property type="molecule type" value="Genomic_DNA"/>
</dbReference>
<gene>
    <name evidence="1" type="ORF">CGOC_LOCUS13694</name>
</gene>
<keyword evidence="2" id="KW-1185">Reference proteome</keyword>
<proteinExistence type="predicted"/>
<sequence>MQATTAKSVLLPTLYPPTLVKNAAVKRKIAAVKKTVEAPPQDSQEDIQKLHSKLFKKNEKQKEPVVETTTSQKLLIFKKPTPMESEVATKLTELTKYLPKAAKDDLKMLREIPDLEGLTRGMDLKSEVATKLTELTKYLPTGAKDDLKMLREIPDLEGLTRGMDLSLVSKPGGFAKLKKQFVNRLMRRTMGLPFDDSSVTPLPPAIVPIKVTHKMMRERSRKVARRIVTVSLQVV</sequence>
<protein>
    <submittedName>
        <fullName evidence="1">Uncharacterized protein</fullName>
    </submittedName>
</protein>
<dbReference type="AlphaFoldDB" id="A0A3P7P6N2"/>
<dbReference type="OrthoDB" id="5914193at2759"/>
<dbReference type="Proteomes" id="UP000271889">
    <property type="component" value="Unassembled WGS sequence"/>
</dbReference>
<evidence type="ECO:0000313" key="1">
    <source>
        <dbReference type="EMBL" id="VDN38321.1"/>
    </source>
</evidence>
<reference evidence="1 2" key="1">
    <citation type="submission" date="2018-11" db="EMBL/GenBank/DDBJ databases">
        <authorList>
            <consortium name="Pathogen Informatics"/>
        </authorList>
    </citation>
    <scope>NUCLEOTIDE SEQUENCE [LARGE SCALE GENOMIC DNA]</scope>
</reference>
<name>A0A3P7P6N2_CYLGO</name>
<accession>A0A3P7P6N2</accession>